<dbReference type="RefSeq" id="XP_007294310.1">
    <property type="nucleotide sequence ID" value="XM_007294248.1"/>
</dbReference>
<dbReference type="GeneID" id="18762356"/>
<keyword evidence="2" id="KW-0732">Signal</keyword>
<dbReference type="AlphaFoldDB" id="K1WCW7"/>
<evidence type="ECO:0000256" key="2">
    <source>
        <dbReference type="SAM" id="SignalP"/>
    </source>
</evidence>
<protein>
    <submittedName>
        <fullName evidence="3">Uncharacterized protein</fullName>
    </submittedName>
</protein>
<feature type="region of interest" description="Disordered" evidence="1">
    <location>
        <begin position="100"/>
        <end position="131"/>
    </location>
</feature>
<dbReference type="InParanoid" id="K1WCW7"/>
<accession>K1WCW7</accession>
<dbReference type="Proteomes" id="UP000006753">
    <property type="component" value="Unassembled WGS sequence"/>
</dbReference>
<name>K1WCW7_MARBU</name>
<proteinExistence type="predicted"/>
<gene>
    <name evidence="3" type="ORF">MBM_06421</name>
</gene>
<organism evidence="3 4">
    <name type="scientific">Marssonina brunnea f. sp. multigermtubi (strain MB_m1)</name>
    <name type="common">Marssonina leaf spot fungus</name>
    <dbReference type="NCBI Taxonomy" id="1072389"/>
    <lineage>
        <taxon>Eukaryota</taxon>
        <taxon>Fungi</taxon>
        <taxon>Dikarya</taxon>
        <taxon>Ascomycota</taxon>
        <taxon>Pezizomycotina</taxon>
        <taxon>Leotiomycetes</taxon>
        <taxon>Helotiales</taxon>
        <taxon>Drepanopezizaceae</taxon>
        <taxon>Drepanopeziza</taxon>
    </lineage>
</organism>
<sequence>MQLIKISLIAAAVLSGFAFAGLSDIDDIPGECKVRCASIKRIGRTCRFTHIGNKNEVSCICNAPDAQEFTESCSKCVEPLWQEAKEHDITQIKKACNWGTKPQPTPTSSVPAFTNWPKATGLGPLPGRRPS</sequence>
<evidence type="ECO:0000256" key="1">
    <source>
        <dbReference type="SAM" id="MobiDB-lite"/>
    </source>
</evidence>
<feature type="signal peptide" evidence="2">
    <location>
        <begin position="1"/>
        <end position="20"/>
    </location>
</feature>
<keyword evidence="4" id="KW-1185">Reference proteome</keyword>
<dbReference type="HOGENOM" id="CLU_1928069_0_0_1"/>
<evidence type="ECO:0000313" key="4">
    <source>
        <dbReference type="Proteomes" id="UP000006753"/>
    </source>
</evidence>
<dbReference type="OrthoDB" id="4843554at2759"/>
<evidence type="ECO:0000313" key="3">
    <source>
        <dbReference type="EMBL" id="EKD15205.1"/>
    </source>
</evidence>
<dbReference type="EMBL" id="JH921442">
    <property type="protein sequence ID" value="EKD15205.1"/>
    <property type="molecule type" value="Genomic_DNA"/>
</dbReference>
<feature type="compositionally biased region" description="Polar residues" evidence="1">
    <location>
        <begin position="100"/>
        <end position="112"/>
    </location>
</feature>
<reference evidence="3 4" key="1">
    <citation type="journal article" date="2012" name="BMC Genomics">
        <title>Sequencing the genome of Marssonina brunnea reveals fungus-poplar co-evolution.</title>
        <authorList>
            <person name="Zhu S."/>
            <person name="Cao Y.-Z."/>
            <person name="Jiang C."/>
            <person name="Tan B.-Y."/>
            <person name="Wang Z."/>
            <person name="Feng S."/>
            <person name="Zhang L."/>
            <person name="Su X.-H."/>
            <person name="Brejova B."/>
            <person name="Vinar T."/>
            <person name="Xu M."/>
            <person name="Wang M.-X."/>
            <person name="Zhang S.-G."/>
            <person name="Huang M.-R."/>
            <person name="Wu R."/>
            <person name="Zhou Y."/>
        </authorList>
    </citation>
    <scope>NUCLEOTIDE SEQUENCE [LARGE SCALE GENOMIC DNA]</scope>
    <source>
        <strain evidence="3 4">MB_m1</strain>
    </source>
</reference>
<feature type="chain" id="PRO_5003852802" evidence="2">
    <location>
        <begin position="21"/>
        <end position="131"/>
    </location>
</feature>
<dbReference type="KEGG" id="mbe:MBM_06421"/>